<evidence type="ECO:0000259" key="2">
    <source>
        <dbReference type="Pfam" id="PF25534"/>
    </source>
</evidence>
<evidence type="ECO:0000256" key="1">
    <source>
        <dbReference type="SAM" id="MobiDB-lite"/>
    </source>
</evidence>
<reference evidence="3" key="1">
    <citation type="submission" date="2018-04" db="EMBL/GenBank/DDBJ databases">
        <title>Whole genome sequencing of Hypsizygus marmoreus.</title>
        <authorList>
            <person name="Choi I.-G."/>
            <person name="Min B."/>
            <person name="Kim J.-G."/>
            <person name="Kim S."/>
            <person name="Oh Y.-L."/>
            <person name="Kong W.-S."/>
            <person name="Park H."/>
            <person name="Jeong J."/>
            <person name="Song E.-S."/>
        </authorList>
    </citation>
    <scope>NUCLEOTIDE SEQUENCE [LARGE SCALE GENOMIC DNA]</scope>
    <source>
        <strain evidence="3">51987-8</strain>
    </source>
</reference>
<evidence type="ECO:0000313" key="3">
    <source>
        <dbReference type="EMBL" id="RDB28685.1"/>
    </source>
</evidence>
<gene>
    <name evidence="3" type="ORF">Hypma_014840</name>
</gene>
<accession>A0A369K7P2</accession>
<protein>
    <recommendedName>
        <fullName evidence="2">DUF7918 domain-containing protein</fullName>
    </recommendedName>
</protein>
<dbReference type="Proteomes" id="UP000076154">
    <property type="component" value="Unassembled WGS sequence"/>
</dbReference>
<feature type="compositionally biased region" description="Basic residues" evidence="1">
    <location>
        <begin position="255"/>
        <end position="264"/>
    </location>
</feature>
<dbReference type="InParanoid" id="A0A369K7P2"/>
<comment type="caution">
    <text evidence="3">The sequence shown here is derived from an EMBL/GenBank/DDBJ whole genome shotgun (WGS) entry which is preliminary data.</text>
</comment>
<evidence type="ECO:0000313" key="4">
    <source>
        <dbReference type="Proteomes" id="UP000076154"/>
    </source>
</evidence>
<feature type="region of interest" description="Disordered" evidence="1">
    <location>
        <begin position="253"/>
        <end position="278"/>
    </location>
</feature>
<dbReference type="AlphaFoldDB" id="A0A369K7P2"/>
<organism evidence="3 4">
    <name type="scientific">Hypsizygus marmoreus</name>
    <name type="common">White beech mushroom</name>
    <name type="synonym">Agaricus marmoreus</name>
    <dbReference type="NCBI Taxonomy" id="39966"/>
    <lineage>
        <taxon>Eukaryota</taxon>
        <taxon>Fungi</taxon>
        <taxon>Dikarya</taxon>
        <taxon>Basidiomycota</taxon>
        <taxon>Agaricomycotina</taxon>
        <taxon>Agaricomycetes</taxon>
        <taxon>Agaricomycetidae</taxon>
        <taxon>Agaricales</taxon>
        <taxon>Tricholomatineae</taxon>
        <taxon>Lyophyllaceae</taxon>
        <taxon>Hypsizygus</taxon>
    </lineage>
</organism>
<dbReference type="Pfam" id="PF25534">
    <property type="entry name" value="DUF7918"/>
    <property type="match status" value="1"/>
</dbReference>
<dbReference type="OrthoDB" id="3364132at2759"/>
<sequence length="278" mass="30899">MLQLDGFQAFITVDNTELPQFGIKIDQSNRTVSCWIPSEAGKHFSLIWAPQPGSTPTVIGNGLSYDLFLDGTPYKGYTAVNFGHLTISRISTSPTTMRPIMFGSVEFNDSARPPQNCDGLGEIALEIYDALVVVSDGGAAAVHRSGHDQSVNERLKKMVTHRIKLGEEEPREIGEQKCHKAMRLSKLATFVFKYRSIDILRSFQLAPLDPNAGDKRSAEDTDDDDDDLEVDEARYHVLQMALQSLNRKFAQKGFTPRKKVKRNHPPPPAGTEIVDLTL</sequence>
<proteinExistence type="predicted"/>
<dbReference type="InterPro" id="IPR057678">
    <property type="entry name" value="DUF7918"/>
</dbReference>
<feature type="domain" description="DUF7918" evidence="2">
    <location>
        <begin position="8"/>
        <end position="207"/>
    </location>
</feature>
<dbReference type="EMBL" id="LUEZ02000010">
    <property type="protein sequence ID" value="RDB28685.1"/>
    <property type="molecule type" value="Genomic_DNA"/>
</dbReference>
<name>A0A369K7P2_HYPMA</name>
<dbReference type="STRING" id="39966.A0A369K7P2"/>
<keyword evidence="4" id="KW-1185">Reference proteome</keyword>